<evidence type="ECO:0000259" key="3">
    <source>
        <dbReference type="Pfam" id="PF10350"/>
    </source>
</evidence>
<feature type="domain" description="tRNA (32-2'-O)-methyltransferase regulator THADA-like TPR repeats region" evidence="4">
    <location>
        <begin position="406"/>
        <end position="586"/>
    </location>
</feature>
<dbReference type="Pfam" id="PF25150">
    <property type="entry name" value="TPR_Trm732"/>
    <property type="match status" value="1"/>
</dbReference>
<sequence length="1244" mass="136716">MKLWSTLNLQLVHTWYTKDSELKINDGKDSDGVGVASRKQISLQYSTRCMEVLCDTSKVLLPVVMCAFTEGASDAIVRCASDVFDDILALQSYQGSSGVPLADDSLAASEIYNNTLLKGIMAALVDPDSYRMTKWTLVRRVLPLCRANEDLKSPAYDVRVHLPLLCQQAAQAMRVHPPTAFARDVSESVQVILCWIRTHESIQANDSEQTQDLADVPAHAQQTVHTPGDTPGDTTQNTTQSTTIYNPSREVKSVQCVEEALRLLVCIMVTPMASGDSHSDGPGECTADGSYDLTFTTALLCESVHAALGSAGYLSLLRELCVQSQNSVKARGRACTLHAQAILLALQYGLKQSLYHSLDLFGTSASQDVVPQREHTSGSELLSCRRSEDEYSPMTIFFAKYRDTFNSVVRDCLCAHDVYLRILAFNLIADNPRGSEVLTSHEMGHVRLFLIHSLNVPHSKARVLICEAMAKVTKRLRTAYCAVLRAKSQALQKQKAKAKHSASKAVSVATEGRQRRSEPAKIYFSEHSDEDMQALLMWLMKYLAEALYPVVAGPFGHTSTVLGLLEGLMDSELVELDENKPKQKSKRKHANKAEKLARNKPETAANKDQQPRPEAEEDQPRVRAYYAVLDEEWCAHARERLMPCLQDPLEGHRQRAYNMLAKLHASSQPTVYYHHSLGLPHPPPESIRHTSEQHTLCVRVRAILAEGAVLLRSPRAIEGEAGAILTRLAVLYAERGFACGCEIEAITEALVATIYLGKYHTGTDNGTDKPGREETVFSGISSARVAEMDWERSCLWSRLSFVRQVLARLYSEVEIARQSLLLAAHSAPIYATVNALRYVLLDTSWKALAGLSAQPKLATHTAAHAHTHDSYTDNLTLGKHSEGEGADEDLLEEWRVVLRESVRIGLELVTLVAPVVRNESPEGNLPSEVLAAYDRVIRLSDRNSSVPLSAEKGAPDSTEGHEKEGESTHTPVTSPDPQQVQVQGPLHKMVLVCSWLTVQSVSQLVKCLTSTVAPVTGVGAENKGQTGAASANALISVDMIAELGKSFIDQLVSTVHVGAFEQARPGFEAICELCWSATDNGLRQLPHEWGERVFNAIASDSSNTRRSAGLPAVIMTLIIHDPSKTYFNVVLPKLVALATMRSEDTSPAEEATSSSTPTLPQVHALNILRSLCRDAVVGARLKDHFEQLLILAIQCFASDRWHVRNAATMLYAALLHRVLGPENRPTKIAKAGVDSFFALYPRAY</sequence>
<dbReference type="OrthoDB" id="73997at2759"/>
<dbReference type="InterPro" id="IPR056843">
    <property type="entry name" value="THADA-like_TPR"/>
</dbReference>
<dbReference type="InterPro" id="IPR016024">
    <property type="entry name" value="ARM-type_fold"/>
</dbReference>
<dbReference type="EMBL" id="KQ241789">
    <property type="protein sequence ID" value="KNC84097.1"/>
    <property type="molecule type" value="Genomic_DNA"/>
</dbReference>
<dbReference type="AlphaFoldDB" id="A0A0L0G4Z2"/>
<evidence type="ECO:0000313" key="5">
    <source>
        <dbReference type="EMBL" id="KNC84097.1"/>
    </source>
</evidence>
<evidence type="ECO:0000256" key="1">
    <source>
        <dbReference type="ARBA" id="ARBA00010409"/>
    </source>
</evidence>
<feature type="compositionally biased region" description="Low complexity" evidence="2">
    <location>
        <begin position="226"/>
        <end position="242"/>
    </location>
</feature>
<dbReference type="GO" id="GO:0030488">
    <property type="term" value="P:tRNA methylation"/>
    <property type="evidence" value="ECO:0007669"/>
    <property type="project" value="TreeGrafter"/>
</dbReference>
<keyword evidence="6" id="KW-1185">Reference proteome</keyword>
<feature type="compositionally biased region" description="Basic and acidic residues" evidence="2">
    <location>
        <begin position="958"/>
        <end position="967"/>
    </location>
</feature>
<feature type="region of interest" description="Disordered" evidence="2">
    <location>
        <begin position="944"/>
        <end position="981"/>
    </location>
</feature>
<accession>A0A0L0G4Z2</accession>
<dbReference type="Proteomes" id="UP000054560">
    <property type="component" value="Unassembled WGS sequence"/>
</dbReference>
<dbReference type="GO" id="GO:0005829">
    <property type="term" value="C:cytosol"/>
    <property type="evidence" value="ECO:0007669"/>
    <property type="project" value="TreeGrafter"/>
</dbReference>
<feature type="region of interest" description="Disordered" evidence="2">
    <location>
        <begin position="206"/>
        <end position="242"/>
    </location>
</feature>
<dbReference type="InterPro" id="IPR051954">
    <property type="entry name" value="tRNA_methyltransferase_THADA"/>
</dbReference>
<dbReference type="GeneID" id="25904194"/>
<feature type="compositionally biased region" description="Polar residues" evidence="2">
    <location>
        <begin position="968"/>
        <end position="981"/>
    </location>
</feature>
<comment type="similarity">
    <text evidence="1">Belongs to the THADA family.</text>
</comment>
<dbReference type="PANTHER" id="PTHR14387">
    <property type="entry name" value="THADA/DEATH RECEPTOR INTERACTING PROTEIN"/>
    <property type="match status" value="1"/>
</dbReference>
<dbReference type="Pfam" id="PF10350">
    <property type="entry name" value="DUF2428"/>
    <property type="match status" value="1"/>
</dbReference>
<evidence type="ECO:0000313" key="6">
    <source>
        <dbReference type="Proteomes" id="UP000054560"/>
    </source>
</evidence>
<name>A0A0L0G4Z2_9EUKA</name>
<dbReference type="SUPFAM" id="SSF48371">
    <property type="entry name" value="ARM repeat"/>
    <property type="match status" value="1"/>
</dbReference>
<dbReference type="PANTHER" id="PTHR14387:SF0">
    <property type="entry name" value="DUF2428 DOMAIN-CONTAINING PROTEIN"/>
    <property type="match status" value="1"/>
</dbReference>
<evidence type="ECO:0000259" key="4">
    <source>
        <dbReference type="Pfam" id="PF25150"/>
    </source>
</evidence>
<dbReference type="eggNOG" id="KOG1810">
    <property type="taxonomic scope" value="Eukaryota"/>
</dbReference>
<organism evidence="5 6">
    <name type="scientific">Sphaeroforma arctica JP610</name>
    <dbReference type="NCBI Taxonomy" id="667725"/>
    <lineage>
        <taxon>Eukaryota</taxon>
        <taxon>Ichthyosporea</taxon>
        <taxon>Ichthyophonida</taxon>
        <taxon>Sphaeroforma</taxon>
    </lineage>
</organism>
<dbReference type="InterPro" id="IPR019442">
    <property type="entry name" value="THADA/TRM732_DUF2428"/>
</dbReference>
<dbReference type="RefSeq" id="XP_014157999.1">
    <property type="nucleotide sequence ID" value="XM_014302524.1"/>
</dbReference>
<protein>
    <submittedName>
        <fullName evidence="5">Uncharacterized protein</fullName>
    </submittedName>
</protein>
<feature type="non-terminal residue" evidence="5">
    <location>
        <position position="1244"/>
    </location>
</feature>
<gene>
    <name evidence="5" type="ORF">SARC_03690</name>
</gene>
<feature type="domain" description="DUF2428" evidence="3">
    <location>
        <begin position="907"/>
        <end position="1201"/>
    </location>
</feature>
<feature type="compositionally biased region" description="Basic and acidic residues" evidence="2">
    <location>
        <begin position="609"/>
        <end position="619"/>
    </location>
</feature>
<reference evidence="5 6" key="1">
    <citation type="submission" date="2011-02" db="EMBL/GenBank/DDBJ databases">
        <title>The Genome Sequence of Sphaeroforma arctica JP610.</title>
        <authorList>
            <consortium name="The Broad Institute Genome Sequencing Platform"/>
            <person name="Russ C."/>
            <person name="Cuomo C."/>
            <person name="Young S.K."/>
            <person name="Zeng Q."/>
            <person name="Gargeya S."/>
            <person name="Alvarado L."/>
            <person name="Berlin A."/>
            <person name="Chapman S.B."/>
            <person name="Chen Z."/>
            <person name="Freedman E."/>
            <person name="Gellesch M."/>
            <person name="Goldberg J."/>
            <person name="Griggs A."/>
            <person name="Gujja S."/>
            <person name="Heilman E."/>
            <person name="Heiman D."/>
            <person name="Howarth C."/>
            <person name="Mehta T."/>
            <person name="Neiman D."/>
            <person name="Pearson M."/>
            <person name="Roberts A."/>
            <person name="Saif S."/>
            <person name="Shea T."/>
            <person name="Shenoy N."/>
            <person name="Sisk P."/>
            <person name="Stolte C."/>
            <person name="Sykes S."/>
            <person name="White J."/>
            <person name="Yandava C."/>
            <person name="Burger G."/>
            <person name="Gray M.W."/>
            <person name="Holland P.W.H."/>
            <person name="King N."/>
            <person name="Lang F.B.F."/>
            <person name="Roger A.J."/>
            <person name="Ruiz-Trillo I."/>
            <person name="Haas B."/>
            <person name="Nusbaum C."/>
            <person name="Birren B."/>
        </authorList>
    </citation>
    <scope>NUCLEOTIDE SEQUENCE [LARGE SCALE GENOMIC DNA]</scope>
    <source>
        <strain evidence="5 6">JP610</strain>
    </source>
</reference>
<proteinExistence type="inferred from homology"/>
<feature type="compositionally biased region" description="Basic and acidic residues" evidence="2">
    <location>
        <begin position="591"/>
        <end position="601"/>
    </location>
</feature>
<evidence type="ECO:0000256" key="2">
    <source>
        <dbReference type="SAM" id="MobiDB-lite"/>
    </source>
</evidence>
<feature type="region of interest" description="Disordered" evidence="2">
    <location>
        <begin position="576"/>
        <end position="619"/>
    </location>
</feature>
<dbReference type="STRING" id="667725.A0A0L0G4Z2"/>